<reference evidence="1" key="1">
    <citation type="submission" date="2018-04" db="EMBL/GenBank/DDBJ databases">
        <title>WGS assembly of Panicum hallii.</title>
        <authorList>
            <person name="Lovell J."/>
            <person name="Jenkins J."/>
            <person name="Lowry D."/>
            <person name="Mamidi S."/>
            <person name="Sreedasyam A."/>
            <person name="Weng X."/>
            <person name="Barry K."/>
            <person name="Bonette J."/>
            <person name="Campitelli B."/>
            <person name="Daum C."/>
            <person name="Gordon S."/>
            <person name="Gould B."/>
            <person name="Lipzen A."/>
            <person name="Macqueen A."/>
            <person name="Palacio-Mejia J."/>
            <person name="Plott C."/>
            <person name="Shakirov E."/>
            <person name="Shu S."/>
            <person name="Yoshinaga Y."/>
            <person name="Zane M."/>
            <person name="Rokhsar D."/>
            <person name="Grimwood J."/>
            <person name="Schmutz J."/>
            <person name="Juenger T."/>
        </authorList>
    </citation>
    <scope>NUCLEOTIDE SEQUENCE [LARGE SCALE GENOMIC DNA]</scope>
    <source>
        <strain evidence="1">FIL2</strain>
    </source>
</reference>
<dbReference type="Gramene" id="PAN08667">
    <property type="protein sequence ID" value="PAN08667"/>
    <property type="gene ID" value="PAHAL_1G458100"/>
</dbReference>
<accession>A0A2S3GUB1</accession>
<gene>
    <name evidence="1" type="ORF">PAHAL_1G458100</name>
</gene>
<evidence type="ECO:0000313" key="1">
    <source>
        <dbReference type="EMBL" id="PAN08667.2"/>
    </source>
</evidence>
<organism evidence="1">
    <name type="scientific">Panicum hallii</name>
    <dbReference type="NCBI Taxonomy" id="206008"/>
    <lineage>
        <taxon>Eukaryota</taxon>
        <taxon>Viridiplantae</taxon>
        <taxon>Streptophyta</taxon>
        <taxon>Embryophyta</taxon>
        <taxon>Tracheophyta</taxon>
        <taxon>Spermatophyta</taxon>
        <taxon>Magnoliopsida</taxon>
        <taxon>Liliopsida</taxon>
        <taxon>Poales</taxon>
        <taxon>Poaceae</taxon>
        <taxon>PACMAD clade</taxon>
        <taxon>Panicoideae</taxon>
        <taxon>Panicodae</taxon>
        <taxon>Paniceae</taxon>
        <taxon>Panicinae</taxon>
        <taxon>Panicum</taxon>
        <taxon>Panicum sect. Panicum</taxon>
    </lineage>
</organism>
<dbReference type="AlphaFoldDB" id="A0A2S3GUB1"/>
<dbReference type="Proteomes" id="UP000243499">
    <property type="component" value="Chromosome 1"/>
</dbReference>
<name>A0A2S3GUB1_9POAL</name>
<proteinExistence type="predicted"/>
<sequence length="70" mass="7782">MPCGGSSSSSSGSYLTIARTIKKKSCSRHKHNHSHGRLGWCRRKKFCASGRLYMHEKIGEEKLGNAVCML</sequence>
<dbReference type="EMBL" id="CM008046">
    <property type="protein sequence ID" value="PAN08667.2"/>
    <property type="molecule type" value="Genomic_DNA"/>
</dbReference>
<protein>
    <submittedName>
        <fullName evidence="1">Uncharacterized protein</fullName>
    </submittedName>
</protein>